<feature type="region of interest" description="Disordered" evidence="4">
    <location>
        <begin position="86"/>
        <end position="107"/>
    </location>
</feature>
<reference evidence="6 7" key="1">
    <citation type="submission" date="2018-08" db="EMBL/GenBank/DDBJ databases">
        <title>A genome reference for cultivated species of the human gut microbiota.</title>
        <authorList>
            <person name="Zou Y."/>
            <person name="Xue W."/>
            <person name="Luo G."/>
        </authorList>
    </citation>
    <scope>NUCLEOTIDE SEQUENCE [LARGE SCALE GENOMIC DNA]</scope>
    <source>
        <strain evidence="6 7">AF19-21</strain>
    </source>
</reference>
<feature type="domain" description="Periplasmic binding protein" evidence="5">
    <location>
        <begin position="136"/>
        <end position="397"/>
    </location>
</feature>
<dbReference type="GO" id="GO:0030313">
    <property type="term" value="C:cell envelope"/>
    <property type="evidence" value="ECO:0007669"/>
    <property type="project" value="UniProtKB-SubCell"/>
</dbReference>
<evidence type="ECO:0000259" key="5">
    <source>
        <dbReference type="Pfam" id="PF13407"/>
    </source>
</evidence>
<evidence type="ECO:0000256" key="3">
    <source>
        <dbReference type="ARBA" id="ARBA00022729"/>
    </source>
</evidence>
<evidence type="ECO:0000313" key="7">
    <source>
        <dbReference type="Proteomes" id="UP000261111"/>
    </source>
</evidence>
<comment type="caution">
    <text evidence="6">The sequence shown here is derived from an EMBL/GenBank/DDBJ whole genome shotgun (WGS) entry which is preliminary data.</text>
</comment>
<name>A0A3E2WY07_9FIRM</name>
<dbReference type="InterPro" id="IPR028082">
    <property type="entry name" value="Peripla_BP_I"/>
</dbReference>
<dbReference type="PANTHER" id="PTHR46847">
    <property type="entry name" value="D-ALLOSE-BINDING PERIPLASMIC PROTEIN-RELATED"/>
    <property type="match status" value="1"/>
</dbReference>
<comment type="subcellular location">
    <subcellularLocation>
        <location evidence="1">Cell envelope</location>
    </subcellularLocation>
</comment>
<sequence>MSSKILSKELKKNYTRRAPRNTCPAGGFAAKLQNNVYPRAPRNICPAGGEEEWEEKEMKKRIMSIFMCICVMGTLAACQPASQKKSTETKSTQASNATGESFSPTNEMLNTLPEEPIGEENEFEGLQIALSQRNIAGSEWYEQLVRVAQLEAEHLGVKLTVYDGEDDITKQMGDIETAVNMKMDAIIVNPKDSSGLLPAIEKVHNAGIPLTVVNSAMSEEAAPFTFVSADVENSGYQGGFELAKAFDEKYGWKDSVKALVLSAAAQEKESDLRRWGQINGYNDYMLEKYGKSNLDIVAYQYYNWQPEPAMTVTTDVLQANPDLDIIFSACDGGCQGVVSAIESAGKTGKIMITSIDGRKSVLKWIKDGDKGVASTVSNDPRIMGKWAVYLAAQQASGVTTPATFNVPNTCYTKSNVDDVYDPDSTY</sequence>
<evidence type="ECO:0000313" key="6">
    <source>
        <dbReference type="EMBL" id="RGC32376.1"/>
    </source>
</evidence>
<dbReference type="GO" id="GO:0030246">
    <property type="term" value="F:carbohydrate binding"/>
    <property type="evidence" value="ECO:0007669"/>
    <property type="project" value="UniProtKB-ARBA"/>
</dbReference>
<dbReference type="SUPFAM" id="SSF53822">
    <property type="entry name" value="Periplasmic binding protein-like I"/>
    <property type="match status" value="1"/>
</dbReference>
<gene>
    <name evidence="6" type="ORF">DWX41_09960</name>
</gene>
<dbReference type="Proteomes" id="UP000261111">
    <property type="component" value="Unassembled WGS sequence"/>
</dbReference>
<dbReference type="InterPro" id="IPR025997">
    <property type="entry name" value="SBP_2_dom"/>
</dbReference>
<evidence type="ECO:0000256" key="1">
    <source>
        <dbReference type="ARBA" id="ARBA00004196"/>
    </source>
</evidence>
<protein>
    <submittedName>
        <fullName evidence="6">Sugar ABC transporter substrate-binding protein</fullName>
    </submittedName>
</protein>
<comment type="similarity">
    <text evidence="2">Belongs to the bacterial solute-binding protein 2 family.</text>
</comment>
<organism evidence="6 7">
    <name type="scientific">Hungatella hathewayi</name>
    <dbReference type="NCBI Taxonomy" id="154046"/>
    <lineage>
        <taxon>Bacteria</taxon>
        <taxon>Bacillati</taxon>
        <taxon>Bacillota</taxon>
        <taxon>Clostridia</taxon>
        <taxon>Lachnospirales</taxon>
        <taxon>Lachnospiraceae</taxon>
        <taxon>Hungatella</taxon>
    </lineage>
</organism>
<dbReference type="AlphaFoldDB" id="A0A3E2WY07"/>
<dbReference type="Pfam" id="PF13407">
    <property type="entry name" value="Peripla_BP_4"/>
    <property type="match status" value="1"/>
</dbReference>
<dbReference type="Gene3D" id="3.40.50.2300">
    <property type="match status" value="2"/>
</dbReference>
<dbReference type="PANTHER" id="PTHR46847:SF1">
    <property type="entry name" value="D-ALLOSE-BINDING PERIPLASMIC PROTEIN-RELATED"/>
    <property type="match status" value="1"/>
</dbReference>
<dbReference type="EMBL" id="QVIA01000009">
    <property type="protein sequence ID" value="RGC32376.1"/>
    <property type="molecule type" value="Genomic_DNA"/>
</dbReference>
<accession>A0A3E2WY07</accession>
<evidence type="ECO:0000256" key="2">
    <source>
        <dbReference type="ARBA" id="ARBA00007639"/>
    </source>
</evidence>
<evidence type="ECO:0000256" key="4">
    <source>
        <dbReference type="SAM" id="MobiDB-lite"/>
    </source>
</evidence>
<proteinExistence type="inferred from homology"/>
<keyword evidence="3" id="KW-0732">Signal</keyword>